<proteinExistence type="predicted"/>
<dbReference type="AlphaFoldDB" id="A0AAD5WI89"/>
<name>A0AAD5WI89_PARTN</name>
<organism evidence="1 2">
    <name type="scientific">Parelaphostrongylus tenuis</name>
    <name type="common">Meningeal worm</name>
    <dbReference type="NCBI Taxonomy" id="148309"/>
    <lineage>
        <taxon>Eukaryota</taxon>
        <taxon>Metazoa</taxon>
        <taxon>Ecdysozoa</taxon>
        <taxon>Nematoda</taxon>
        <taxon>Chromadorea</taxon>
        <taxon>Rhabditida</taxon>
        <taxon>Rhabditina</taxon>
        <taxon>Rhabditomorpha</taxon>
        <taxon>Strongyloidea</taxon>
        <taxon>Metastrongylidae</taxon>
        <taxon>Parelaphostrongylus</taxon>
    </lineage>
</organism>
<comment type="caution">
    <text evidence="1">The sequence shown here is derived from an EMBL/GenBank/DDBJ whole genome shotgun (WGS) entry which is preliminary data.</text>
</comment>
<sequence>MAIQCIDDSQYIDEIHKKLQLYHALARQIDSLAQENCVTQLRPTSALKDERSVLPNCFMCQYR</sequence>
<keyword evidence="2" id="KW-1185">Reference proteome</keyword>
<evidence type="ECO:0000313" key="2">
    <source>
        <dbReference type="Proteomes" id="UP001196413"/>
    </source>
</evidence>
<reference evidence="1" key="1">
    <citation type="submission" date="2021-06" db="EMBL/GenBank/DDBJ databases">
        <title>Parelaphostrongylus tenuis whole genome reference sequence.</title>
        <authorList>
            <person name="Garwood T.J."/>
            <person name="Larsen P.A."/>
            <person name="Fountain-Jones N.M."/>
            <person name="Garbe J.R."/>
            <person name="Macchietto M.G."/>
            <person name="Kania S.A."/>
            <person name="Gerhold R.W."/>
            <person name="Richards J.E."/>
            <person name="Wolf T.M."/>
        </authorList>
    </citation>
    <scope>NUCLEOTIDE SEQUENCE</scope>
    <source>
        <strain evidence="1">MNPRO001-30</strain>
        <tissue evidence="1">Meninges</tissue>
    </source>
</reference>
<accession>A0AAD5WI89</accession>
<dbReference type="EMBL" id="JAHQIW010006871">
    <property type="protein sequence ID" value="KAJ1370911.1"/>
    <property type="molecule type" value="Genomic_DNA"/>
</dbReference>
<gene>
    <name evidence="1" type="ORF">KIN20_032736</name>
</gene>
<protein>
    <submittedName>
        <fullName evidence="1">Uncharacterized protein</fullName>
    </submittedName>
</protein>
<dbReference type="Proteomes" id="UP001196413">
    <property type="component" value="Unassembled WGS sequence"/>
</dbReference>
<evidence type="ECO:0000313" key="1">
    <source>
        <dbReference type="EMBL" id="KAJ1370911.1"/>
    </source>
</evidence>